<evidence type="ECO:0000256" key="1">
    <source>
        <dbReference type="SAM" id="MobiDB-lite"/>
    </source>
</evidence>
<dbReference type="EMBL" id="CP103840">
    <property type="protein sequence ID" value="WOB26770.1"/>
    <property type="molecule type" value="Genomic_DNA"/>
</dbReference>
<feature type="compositionally biased region" description="Polar residues" evidence="1">
    <location>
        <begin position="1"/>
        <end position="13"/>
    </location>
</feature>
<dbReference type="RefSeq" id="WP_146091660.1">
    <property type="nucleotide sequence ID" value="NZ_CP103837.1"/>
</dbReference>
<protein>
    <submittedName>
        <fullName evidence="2">Uncharacterized protein</fullName>
    </submittedName>
</protein>
<proteinExistence type="predicted"/>
<evidence type="ECO:0000313" key="2">
    <source>
        <dbReference type="EMBL" id="WOB26770.1"/>
    </source>
</evidence>
<accession>A0ABZ0D975</accession>
<dbReference type="Proteomes" id="UP001304534">
    <property type="component" value="Chromosome"/>
</dbReference>
<name>A0ABZ0D975_9XANT</name>
<organism evidence="2 3">
    <name type="scientific">Xanthomonas dyei</name>
    <dbReference type="NCBI Taxonomy" id="743699"/>
    <lineage>
        <taxon>Bacteria</taxon>
        <taxon>Pseudomonadati</taxon>
        <taxon>Pseudomonadota</taxon>
        <taxon>Gammaproteobacteria</taxon>
        <taxon>Lysobacterales</taxon>
        <taxon>Lysobacteraceae</taxon>
        <taxon>Xanthomonas</taxon>
    </lineage>
</organism>
<gene>
    <name evidence="2" type="ORF">NYR99_01810</name>
</gene>
<sequence>MENSIKPASSARTNPPLEIPGGSSTVSSGADGSVEADHRFVALRRPPVSRRSSPSTPAIATARERLERMRQKEHKRLGELKEDATLLISRWGELQSALLQRGDAELARKFEEKQPRLEQIQKELIREMDPNLTADPSSERWEEELELMQMQADTLKRMFENKNPGGFDSIRPALLATLRLGEPRVRR</sequence>
<dbReference type="GeneID" id="95582566"/>
<keyword evidence="3" id="KW-1185">Reference proteome</keyword>
<evidence type="ECO:0000313" key="3">
    <source>
        <dbReference type="Proteomes" id="UP001304534"/>
    </source>
</evidence>
<feature type="region of interest" description="Disordered" evidence="1">
    <location>
        <begin position="1"/>
        <end position="37"/>
    </location>
</feature>
<reference evidence="2 3" key="1">
    <citation type="submission" date="2022-08" db="EMBL/GenBank/DDBJ databases">
        <title>Whole genome sequencing-based tracing of a 2022 introduction and outbreak of Xanthomonas hortorum pv. pelargonii.</title>
        <authorList>
            <person name="Iruegas-Bocardo F."/>
            <person name="Weisberg A.K."/>
            <person name="Riutta E.R."/>
            <person name="Kilday K."/>
            <person name="Bonkowski J.C."/>
            <person name="Creswell T."/>
            <person name="Daughtrey M.L."/>
            <person name="Rane K."/>
            <person name="Grunwald N.J."/>
            <person name="Chang J.H."/>
            <person name="Putnam M.L."/>
        </authorList>
    </citation>
    <scope>NUCLEOTIDE SEQUENCE [LARGE SCALE GENOMIC DNA]</scope>
    <source>
        <strain evidence="2 3">22-325</strain>
    </source>
</reference>